<reference evidence="2" key="1">
    <citation type="submission" date="2021-02" db="EMBL/GenBank/DDBJ databases">
        <authorList>
            <person name="Nieuwenhuis M."/>
            <person name="Van De Peppel L.J.J."/>
        </authorList>
    </citation>
    <scope>NUCLEOTIDE SEQUENCE</scope>
    <source>
        <strain evidence="2">D49</strain>
    </source>
</reference>
<name>A0A9P7FZC1_9AGAR</name>
<dbReference type="EMBL" id="JABCKI010005788">
    <property type="protein sequence ID" value="KAG5638005.1"/>
    <property type="molecule type" value="Genomic_DNA"/>
</dbReference>
<feature type="chain" id="PRO_5040385430" evidence="1">
    <location>
        <begin position="21"/>
        <end position="122"/>
    </location>
</feature>
<evidence type="ECO:0000313" key="3">
    <source>
        <dbReference type="Proteomes" id="UP000717328"/>
    </source>
</evidence>
<organism evidence="2 3">
    <name type="scientific">Sphagnurus paluster</name>
    <dbReference type="NCBI Taxonomy" id="117069"/>
    <lineage>
        <taxon>Eukaryota</taxon>
        <taxon>Fungi</taxon>
        <taxon>Dikarya</taxon>
        <taxon>Basidiomycota</taxon>
        <taxon>Agaricomycotina</taxon>
        <taxon>Agaricomycetes</taxon>
        <taxon>Agaricomycetidae</taxon>
        <taxon>Agaricales</taxon>
        <taxon>Tricholomatineae</taxon>
        <taxon>Lyophyllaceae</taxon>
        <taxon>Sphagnurus</taxon>
    </lineage>
</organism>
<accession>A0A9P7FZC1</accession>
<evidence type="ECO:0000313" key="2">
    <source>
        <dbReference type="EMBL" id="KAG5638005.1"/>
    </source>
</evidence>
<gene>
    <name evidence="2" type="ORF">H0H81_002273</name>
</gene>
<dbReference type="Proteomes" id="UP000717328">
    <property type="component" value="Unassembled WGS sequence"/>
</dbReference>
<evidence type="ECO:0000256" key="1">
    <source>
        <dbReference type="SAM" id="SignalP"/>
    </source>
</evidence>
<comment type="caution">
    <text evidence="2">The sequence shown here is derived from an EMBL/GenBank/DDBJ whole genome shotgun (WGS) entry which is preliminary data.</text>
</comment>
<dbReference type="OrthoDB" id="3027193at2759"/>
<proteinExistence type="predicted"/>
<sequence>MVSFNALLIAASVLIASAGATKIHANSGCILVNDRSLCEKKGPKTLDISGGRATIYARFDSGNRLPTQTPGCRLDAVWPPSFNDVYFGQDNCLYDAGGQNINGQCCAPGTGGGNQVTNPYYG</sequence>
<keyword evidence="3" id="KW-1185">Reference proteome</keyword>
<dbReference type="AlphaFoldDB" id="A0A9P7FZC1"/>
<keyword evidence="1" id="KW-0732">Signal</keyword>
<feature type="signal peptide" evidence="1">
    <location>
        <begin position="1"/>
        <end position="20"/>
    </location>
</feature>
<protein>
    <submittedName>
        <fullName evidence="2">Uncharacterized protein</fullName>
    </submittedName>
</protein>
<reference evidence="2" key="2">
    <citation type="submission" date="2021-10" db="EMBL/GenBank/DDBJ databases">
        <title>Phylogenomics reveals ancestral predisposition of the termite-cultivated fungus Termitomyces towards a domesticated lifestyle.</title>
        <authorList>
            <person name="Auxier B."/>
            <person name="Grum-Grzhimaylo A."/>
            <person name="Cardenas M.E."/>
            <person name="Lodge J.D."/>
            <person name="Laessoe T."/>
            <person name="Pedersen O."/>
            <person name="Smith M.E."/>
            <person name="Kuyper T.W."/>
            <person name="Franco-Molano E.A."/>
            <person name="Baroni T.J."/>
            <person name="Aanen D.K."/>
        </authorList>
    </citation>
    <scope>NUCLEOTIDE SEQUENCE</scope>
    <source>
        <strain evidence="2">D49</strain>
    </source>
</reference>